<reference evidence="3" key="1">
    <citation type="submission" date="2016-10" db="EMBL/GenBank/DDBJ databases">
        <authorList>
            <person name="Varghese N."/>
            <person name="Submissions S."/>
        </authorList>
    </citation>
    <scope>NUCLEOTIDE SEQUENCE [LARGE SCALE GENOMIC DNA]</scope>
    <source>
        <strain evidence="3">CGMCC 4.5579</strain>
    </source>
</reference>
<dbReference type="Proteomes" id="UP000198727">
    <property type="component" value="Unassembled WGS sequence"/>
</dbReference>
<evidence type="ECO:0000313" key="2">
    <source>
        <dbReference type="EMBL" id="SFP78089.1"/>
    </source>
</evidence>
<name>A0A1I5T4Y4_9PSEU</name>
<dbReference type="Gene3D" id="3.40.50.1820">
    <property type="entry name" value="alpha/beta hydrolase"/>
    <property type="match status" value="1"/>
</dbReference>
<gene>
    <name evidence="2" type="ORF">SAMN05421810_103393</name>
</gene>
<dbReference type="EMBL" id="FOWW01000003">
    <property type="protein sequence ID" value="SFP78089.1"/>
    <property type="molecule type" value="Genomic_DNA"/>
</dbReference>
<accession>A0A1I5T4Y4</accession>
<protein>
    <submittedName>
        <fullName evidence="2">Alpha/beta hydrolase family protein</fullName>
    </submittedName>
</protein>
<keyword evidence="2" id="KW-0378">Hydrolase</keyword>
<feature type="domain" description="AB hydrolase-1" evidence="1">
    <location>
        <begin position="4"/>
        <end position="212"/>
    </location>
</feature>
<dbReference type="STRING" id="587909.SAMN05421810_103393"/>
<sequence length="224" mass="24596">MPTLVLVHSPLVGPLIWQQVAERLRRRSHQVVVPSLLDAPATHRGLASAAAADVTGPAVLVGHSGAGALLPAVAQVVGDVPAMVFVDALLPHPGVSWFDTAPAELRERLLELTEGARLPPWNEWLPRGTLERLLPDPALRERFVAELPRMPLTYFEEPAPAVAEPLQRRHGYLLLSEPYAQTAEQAARRGWLVRREVTDHLAPLTRPDLVADRLEDMVRQLLAG</sequence>
<organism evidence="2 3">
    <name type="scientific">Amycolatopsis arida</name>
    <dbReference type="NCBI Taxonomy" id="587909"/>
    <lineage>
        <taxon>Bacteria</taxon>
        <taxon>Bacillati</taxon>
        <taxon>Actinomycetota</taxon>
        <taxon>Actinomycetes</taxon>
        <taxon>Pseudonocardiales</taxon>
        <taxon>Pseudonocardiaceae</taxon>
        <taxon>Amycolatopsis</taxon>
    </lineage>
</organism>
<dbReference type="Pfam" id="PF12697">
    <property type="entry name" value="Abhydrolase_6"/>
    <property type="match status" value="1"/>
</dbReference>
<dbReference type="RefSeq" id="WP_092530024.1">
    <property type="nucleotide sequence ID" value="NZ_FOWW01000003.1"/>
</dbReference>
<evidence type="ECO:0000259" key="1">
    <source>
        <dbReference type="Pfam" id="PF12697"/>
    </source>
</evidence>
<dbReference type="InterPro" id="IPR000073">
    <property type="entry name" value="AB_hydrolase_1"/>
</dbReference>
<evidence type="ECO:0000313" key="3">
    <source>
        <dbReference type="Proteomes" id="UP000198727"/>
    </source>
</evidence>
<dbReference type="SUPFAM" id="SSF53474">
    <property type="entry name" value="alpha/beta-Hydrolases"/>
    <property type="match status" value="1"/>
</dbReference>
<keyword evidence="3" id="KW-1185">Reference proteome</keyword>
<dbReference type="OrthoDB" id="2972445at2"/>
<dbReference type="GO" id="GO:0016787">
    <property type="term" value="F:hydrolase activity"/>
    <property type="evidence" value="ECO:0007669"/>
    <property type="project" value="UniProtKB-KW"/>
</dbReference>
<dbReference type="AlphaFoldDB" id="A0A1I5T4Y4"/>
<dbReference type="InterPro" id="IPR029058">
    <property type="entry name" value="AB_hydrolase_fold"/>
</dbReference>
<dbReference type="PROSITE" id="PS50096">
    <property type="entry name" value="IQ"/>
    <property type="match status" value="1"/>
</dbReference>
<proteinExistence type="predicted"/>